<gene>
    <name evidence="1" type="ORF">AVEN_131234_1</name>
</gene>
<keyword evidence="2" id="KW-1185">Reference proteome</keyword>
<name>A0A4Y2F238_ARAVE</name>
<dbReference type="AlphaFoldDB" id="A0A4Y2F238"/>
<dbReference type="Proteomes" id="UP000499080">
    <property type="component" value="Unassembled WGS sequence"/>
</dbReference>
<dbReference type="EMBL" id="BGPR01248606">
    <property type="protein sequence ID" value="GBM34588.1"/>
    <property type="molecule type" value="Genomic_DNA"/>
</dbReference>
<accession>A0A4Y2F238</accession>
<organism evidence="1 2">
    <name type="scientific">Araneus ventricosus</name>
    <name type="common">Orbweaver spider</name>
    <name type="synonym">Epeira ventricosa</name>
    <dbReference type="NCBI Taxonomy" id="182803"/>
    <lineage>
        <taxon>Eukaryota</taxon>
        <taxon>Metazoa</taxon>
        <taxon>Ecdysozoa</taxon>
        <taxon>Arthropoda</taxon>
        <taxon>Chelicerata</taxon>
        <taxon>Arachnida</taxon>
        <taxon>Araneae</taxon>
        <taxon>Araneomorphae</taxon>
        <taxon>Entelegynae</taxon>
        <taxon>Araneoidea</taxon>
        <taxon>Araneidae</taxon>
        <taxon>Araneus</taxon>
    </lineage>
</organism>
<evidence type="ECO:0000313" key="2">
    <source>
        <dbReference type="Proteomes" id="UP000499080"/>
    </source>
</evidence>
<protein>
    <submittedName>
        <fullName evidence="1">Uncharacterized protein</fullName>
    </submittedName>
</protein>
<proteinExistence type="predicted"/>
<evidence type="ECO:0000313" key="1">
    <source>
        <dbReference type="EMBL" id="GBM34588.1"/>
    </source>
</evidence>
<feature type="non-terminal residue" evidence="1">
    <location>
        <position position="18"/>
    </location>
</feature>
<sequence length="18" mass="1803">MPQAIGVWGLGSCGISNL</sequence>
<comment type="caution">
    <text evidence="1">The sequence shown here is derived from an EMBL/GenBank/DDBJ whole genome shotgun (WGS) entry which is preliminary data.</text>
</comment>
<reference evidence="1 2" key="1">
    <citation type="journal article" date="2019" name="Sci. Rep.">
        <title>Orb-weaving spider Araneus ventricosus genome elucidates the spidroin gene catalogue.</title>
        <authorList>
            <person name="Kono N."/>
            <person name="Nakamura H."/>
            <person name="Ohtoshi R."/>
            <person name="Moran D.A.P."/>
            <person name="Shinohara A."/>
            <person name="Yoshida Y."/>
            <person name="Fujiwara M."/>
            <person name="Mori M."/>
            <person name="Tomita M."/>
            <person name="Arakawa K."/>
        </authorList>
    </citation>
    <scope>NUCLEOTIDE SEQUENCE [LARGE SCALE GENOMIC DNA]</scope>
</reference>